<dbReference type="PROSITE" id="PS50110">
    <property type="entry name" value="RESPONSE_REGULATORY"/>
    <property type="match status" value="1"/>
</dbReference>
<gene>
    <name evidence="6" type="ORF">SAMN04487931_101223</name>
</gene>
<reference evidence="7" key="1">
    <citation type="submission" date="2016-10" db="EMBL/GenBank/DDBJ databases">
        <authorList>
            <person name="Varghese N."/>
            <person name="Submissions S."/>
        </authorList>
    </citation>
    <scope>NUCLEOTIDE SEQUENCE [LARGE SCALE GENOMIC DNA]</scope>
    <source>
        <strain evidence="7">DSM 3384</strain>
    </source>
</reference>
<dbReference type="SUPFAM" id="SSF52172">
    <property type="entry name" value="CheY-like"/>
    <property type="match status" value="1"/>
</dbReference>
<dbReference type="SUPFAM" id="SSF55073">
    <property type="entry name" value="Nucleotide cyclase"/>
    <property type="match status" value="1"/>
</dbReference>
<evidence type="ECO:0000256" key="3">
    <source>
        <dbReference type="PROSITE-ProRule" id="PRU00169"/>
    </source>
</evidence>
<dbReference type="PROSITE" id="PS50887">
    <property type="entry name" value="GGDEF"/>
    <property type="match status" value="1"/>
</dbReference>
<dbReference type="AlphaFoldDB" id="A0A1H2DN74"/>
<dbReference type="InterPro" id="IPR050469">
    <property type="entry name" value="Diguanylate_Cyclase"/>
</dbReference>
<evidence type="ECO:0000256" key="1">
    <source>
        <dbReference type="ARBA" id="ARBA00012528"/>
    </source>
</evidence>
<dbReference type="GO" id="GO:0043709">
    <property type="term" value="P:cell adhesion involved in single-species biofilm formation"/>
    <property type="evidence" value="ECO:0007669"/>
    <property type="project" value="TreeGrafter"/>
</dbReference>
<accession>A0A1H2DN74</accession>
<dbReference type="InterPro" id="IPR029787">
    <property type="entry name" value="Nucleotide_cyclase"/>
</dbReference>
<dbReference type="SMART" id="SM00267">
    <property type="entry name" value="GGDEF"/>
    <property type="match status" value="1"/>
</dbReference>
<name>A0A1H2DN74_9BACT</name>
<dbReference type="SMART" id="SM00448">
    <property type="entry name" value="REC"/>
    <property type="match status" value="1"/>
</dbReference>
<dbReference type="Proteomes" id="UP000199608">
    <property type="component" value="Unassembled WGS sequence"/>
</dbReference>
<dbReference type="EMBL" id="FNLL01000001">
    <property type="protein sequence ID" value="SDT84387.1"/>
    <property type="molecule type" value="Genomic_DNA"/>
</dbReference>
<dbReference type="PANTHER" id="PTHR45138">
    <property type="entry name" value="REGULATORY COMPONENTS OF SENSORY TRANSDUCTION SYSTEM"/>
    <property type="match status" value="1"/>
</dbReference>
<evidence type="ECO:0000259" key="4">
    <source>
        <dbReference type="PROSITE" id="PS50110"/>
    </source>
</evidence>
<dbReference type="Pfam" id="PF00072">
    <property type="entry name" value="Response_reg"/>
    <property type="match status" value="1"/>
</dbReference>
<protein>
    <recommendedName>
        <fullName evidence="1">diguanylate cyclase</fullName>
        <ecNumber evidence="1">2.7.7.65</ecNumber>
    </recommendedName>
</protein>
<feature type="domain" description="GGDEF" evidence="5">
    <location>
        <begin position="163"/>
        <end position="295"/>
    </location>
</feature>
<feature type="modified residue" description="4-aspartylphosphate" evidence="3">
    <location>
        <position position="56"/>
    </location>
</feature>
<dbReference type="CDD" id="cd01949">
    <property type="entry name" value="GGDEF"/>
    <property type="match status" value="1"/>
</dbReference>
<evidence type="ECO:0000313" key="7">
    <source>
        <dbReference type="Proteomes" id="UP000199608"/>
    </source>
</evidence>
<dbReference type="GO" id="GO:0005886">
    <property type="term" value="C:plasma membrane"/>
    <property type="evidence" value="ECO:0007669"/>
    <property type="project" value="TreeGrafter"/>
</dbReference>
<sequence length="295" mass="32850">MTVKKTKKTILVVDDTETNLDMILAILKEYDVIPVTSGEDALLVLKEEKIDMILLDILMPGMDGFEVCNGLKADGETKNIPVIFITAKNDEDSIEKAYELGGVDYVTKPFRPRELMARVKTHLCMQEIIDNLGYLATRDSLTGVYNRRKFFELAQSMYELNKEGVFSIMIDLDHFKNINDLYGHQSGDVVLRSITKAISDLLPEESVFGRVGGEEFAVLVVASKPDEVKNLVEIIRITVSQLIVLIGDSTTISCTISCGMAQRTEATLSLDDLLKEADIALYQAKGGGRNRSIFR</sequence>
<dbReference type="EC" id="2.7.7.65" evidence="1"/>
<dbReference type="GO" id="GO:0052621">
    <property type="term" value="F:diguanylate cyclase activity"/>
    <property type="evidence" value="ECO:0007669"/>
    <property type="project" value="UniProtKB-EC"/>
</dbReference>
<proteinExistence type="predicted"/>
<dbReference type="FunFam" id="3.30.70.270:FF:000001">
    <property type="entry name" value="Diguanylate cyclase domain protein"/>
    <property type="match status" value="1"/>
</dbReference>
<dbReference type="InterPro" id="IPR001789">
    <property type="entry name" value="Sig_transdc_resp-reg_receiver"/>
</dbReference>
<dbReference type="GO" id="GO:1902201">
    <property type="term" value="P:negative regulation of bacterial-type flagellum-dependent cell motility"/>
    <property type="evidence" value="ECO:0007669"/>
    <property type="project" value="TreeGrafter"/>
</dbReference>
<dbReference type="Pfam" id="PF00990">
    <property type="entry name" value="GGDEF"/>
    <property type="match status" value="1"/>
</dbReference>
<evidence type="ECO:0000313" key="6">
    <source>
        <dbReference type="EMBL" id="SDT84387.1"/>
    </source>
</evidence>
<keyword evidence="3" id="KW-0597">Phosphoprotein</keyword>
<feature type="domain" description="Response regulatory" evidence="4">
    <location>
        <begin position="9"/>
        <end position="123"/>
    </location>
</feature>
<dbReference type="RefSeq" id="WP_092229588.1">
    <property type="nucleotide sequence ID" value="NZ_FNLL01000001.1"/>
</dbReference>
<evidence type="ECO:0000259" key="5">
    <source>
        <dbReference type="PROSITE" id="PS50887"/>
    </source>
</evidence>
<organism evidence="6 7">
    <name type="scientific">Desulfobacula phenolica</name>
    <dbReference type="NCBI Taxonomy" id="90732"/>
    <lineage>
        <taxon>Bacteria</taxon>
        <taxon>Pseudomonadati</taxon>
        <taxon>Thermodesulfobacteriota</taxon>
        <taxon>Desulfobacteria</taxon>
        <taxon>Desulfobacterales</taxon>
        <taxon>Desulfobacteraceae</taxon>
        <taxon>Desulfobacula</taxon>
    </lineage>
</organism>
<comment type="catalytic activity">
    <reaction evidence="2">
        <text>2 GTP = 3',3'-c-di-GMP + 2 diphosphate</text>
        <dbReference type="Rhea" id="RHEA:24898"/>
        <dbReference type="ChEBI" id="CHEBI:33019"/>
        <dbReference type="ChEBI" id="CHEBI:37565"/>
        <dbReference type="ChEBI" id="CHEBI:58805"/>
        <dbReference type="EC" id="2.7.7.65"/>
    </reaction>
</comment>
<dbReference type="PANTHER" id="PTHR45138:SF9">
    <property type="entry name" value="DIGUANYLATE CYCLASE DGCM-RELATED"/>
    <property type="match status" value="1"/>
</dbReference>
<evidence type="ECO:0000256" key="2">
    <source>
        <dbReference type="ARBA" id="ARBA00034247"/>
    </source>
</evidence>
<dbReference type="GO" id="GO:0000160">
    <property type="term" value="P:phosphorelay signal transduction system"/>
    <property type="evidence" value="ECO:0007669"/>
    <property type="project" value="InterPro"/>
</dbReference>
<dbReference type="InterPro" id="IPR043128">
    <property type="entry name" value="Rev_trsase/Diguanyl_cyclase"/>
</dbReference>
<dbReference type="Gene3D" id="3.40.50.2300">
    <property type="match status" value="1"/>
</dbReference>
<keyword evidence="7" id="KW-1185">Reference proteome</keyword>
<dbReference type="Gene3D" id="3.30.70.270">
    <property type="match status" value="1"/>
</dbReference>
<dbReference type="NCBIfam" id="TIGR00254">
    <property type="entry name" value="GGDEF"/>
    <property type="match status" value="1"/>
</dbReference>
<dbReference type="InterPro" id="IPR011006">
    <property type="entry name" value="CheY-like_superfamily"/>
</dbReference>
<dbReference type="InterPro" id="IPR000160">
    <property type="entry name" value="GGDEF_dom"/>
</dbReference>